<name>A0A644Y4B5_9ZZZZ</name>
<organism evidence="2">
    <name type="scientific">bioreactor metagenome</name>
    <dbReference type="NCBI Taxonomy" id="1076179"/>
    <lineage>
        <taxon>unclassified sequences</taxon>
        <taxon>metagenomes</taxon>
        <taxon>ecological metagenomes</taxon>
    </lineage>
</organism>
<feature type="domain" description="VTC" evidence="1">
    <location>
        <begin position="7"/>
        <end position="220"/>
    </location>
</feature>
<reference evidence="2" key="1">
    <citation type="submission" date="2019-08" db="EMBL/GenBank/DDBJ databases">
        <authorList>
            <person name="Kucharzyk K."/>
            <person name="Murdoch R.W."/>
            <person name="Higgins S."/>
            <person name="Loffler F."/>
        </authorList>
    </citation>
    <scope>NUCLEOTIDE SEQUENCE</scope>
</reference>
<proteinExistence type="predicted"/>
<dbReference type="AlphaFoldDB" id="A0A644Y4B5"/>
<dbReference type="GO" id="GO:0006799">
    <property type="term" value="P:polyphosphate biosynthetic process"/>
    <property type="evidence" value="ECO:0007669"/>
    <property type="project" value="UniProtKB-ARBA"/>
</dbReference>
<dbReference type="Gene3D" id="3.20.100.30">
    <property type="entry name" value="VTC, catalytic tunnel domain"/>
    <property type="match status" value="1"/>
</dbReference>
<evidence type="ECO:0000259" key="1">
    <source>
        <dbReference type="Pfam" id="PF09359"/>
    </source>
</evidence>
<dbReference type="InterPro" id="IPR042267">
    <property type="entry name" value="VTC_sf"/>
</dbReference>
<dbReference type="CDD" id="cd07750">
    <property type="entry name" value="PolyPPase_VTC_like"/>
    <property type="match status" value="1"/>
</dbReference>
<sequence length="239" mass="27483">MQSNTFKRFEEKYLLTAAQYQAVLSGLRGKMQPDLFGRSMVSSIYYDTGDYRLIRTSLDKPDYKEKLRVRAYGVPTPESTVFVELKKKYDGIVYKRRAALPLSEAELLLQGKPTQADSQILREIRYFLRFYKPVPSAFLSYRRVAYTGSEAGLRITFDDGIRFRTSAMRLTAGTWGQELLPPSMTLMELKSPGAIPLWLCELLNDNGIFPTSYSKYGTCYRDYIYPQLRQAEKGKNAYA</sequence>
<dbReference type="EMBL" id="VSSQ01003497">
    <property type="protein sequence ID" value="MPM20984.1"/>
    <property type="molecule type" value="Genomic_DNA"/>
</dbReference>
<accession>A0A644Y4B5</accession>
<dbReference type="Pfam" id="PF09359">
    <property type="entry name" value="VTC"/>
    <property type="match status" value="1"/>
</dbReference>
<protein>
    <recommendedName>
        <fullName evidence="1">VTC domain-containing protein</fullName>
    </recommendedName>
</protein>
<comment type="caution">
    <text evidence="2">The sequence shown here is derived from an EMBL/GenBank/DDBJ whole genome shotgun (WGS) entry which is preliminary data.</text>
</comment>
<evidence type="ECO:0000313" key="2">
    <source>
        <dbReference type="EMBL" id="MPM20984.1"/>
    </source>
</evidence>
<dbReference type="InterPro" id="IPR018966">
    <property type="entry name" value="VTC_domain"/>
</dbReference>
<gene>
    <name evidence="2" type="ORF">SDC9_67423</name>
</gene>